<keyword evidence="3" id="KW-1185">Reference proteome</keyword>
<comment type="caution">
    <text evidence="2">The sequence shown here is derived from an EMBL/GenBank/DDBJ whole genome shotgun (WGS) entry which is preliminary data.</text>
</comment>
<organism evidence="2 3">
    <name type="scientific">Sphaerisporangium dianthi</name>
    <dbReference type="NCBI Taxonomy" id="1436120"/>
    <lineage>
        <taxon>Bacteria</taxon>
        <taxon>Bacillati</taxon>
        <taxon>Actinomycetota</taxon>
        <taxon>Actinomycetes</taxon>
        <taxon>Streptosporangiales</taxon>
        <taxon>Streptosporangiaceae</taxon>
        <taxon>Sphaerisporangium</taxon>
    </lineage>
</organism>
<dbReference type="EMBL" id="JBHSFP010000002">
    <property type="protein sequence ID" value="MFC4529917.1"/>
    <property type="molecule type" value="Genomic_DNA"/>
</dbReference>
<evidence type="ECO:0000313" key="2">
    <source>
        <dbReference type="EMBL" id="MFC4529917.1"/>
    </source>
</evidence>
<evidence type="ECO:0000256" key="1">
    <source>
        <dbReference type="SAM" id="MobiDB-lite"/>
    </source>
</evidence>
<name>A0ABV9CBB0_9ACTN</name>
<feature type="compositionally biased region" description="Basic residues" evidence="1">
    <location>
        <begin position="22"/>
        <end position="33"/>
    </location>
</feature>
<proteinExistence type="predicted"/>
<dbReference type="Proteomes" id="UP001596004">
    <property type="component" value="Unassembled WGS sequence"/>
</dbReference>
<feature type="region of interest" description="Disordered" evidence="1">
    <location>
        <begin position="1"/>
        <end position="53"/>
    </location>
</feature>
<evidence type="ECO:0000313" key="3">
    <source>
        <dbReference type="Proteomes" id="UP001596004"/>
    </source>
</evidence>
<protein>
    <submittedName>
        <fullName evidence="2">Uncharacterized protein</fullName>
    </submittedName>
</protein>
<dbReference type="RefSeq" id="WP_380836999.1">
    <property type="nucleotide sequence ID" value="NZ_JBHSFP010000002.1"/>
</dbReference>
<sequence>MSEDPRRDQAGPVAVPAGRQAYRARQKARRPRRRLADEAQDLRTPSGRTMLPY</sequence>
<gene>
    <name evidence="2" type="ORF">ACFO60_03995</name>
</gene>
<accession>A0ABV9CBB0</accession>
<reference evidence="3" key="1">
    <citation type="journal article" date="2019" name="Int. J. Syst. Evol. Microbiol.">
        <title>The Global Catalogue of Microorganisms (GCM) 10K type strain sequencing project: providing services to taxonomists for standard genome sequencing and annotation.</title>
        <authorList>
            <consortium name="The Broad Institute Genomics Platform"/>
            <consortium name="The Broad Institute Genome Sequencing Center for Infectious Disease"/>
            <person name="Wu L."/>
            <person name="Ma J."/>
        </authorList>
    </citation>
    <scope>NUCLEOTIDE SEQUENCE [LARGE SCALE GENOMIC DNA]</scope>
    <source>
        <strain evidence="3">CGMCC 4.7132</strain>
    </source>
</reference>